<evidence type="ECO:0000313" key="3">
    <source>
        <dbReference type="Proteomes" id="UP000215914"/>
    </source>
</evidence>
<keyword evidence="1" id="KW-1133">Transmembrane helix</keyword>
<proteinExistence type="predicted"/>
<feature type="transmembrane region" description="Helical" evidence="1">
    <location>
        <begin position="40"/>
        <end position="64"/>
    </location>
</feature>
<dbReference type="AlphaFoldDB" id="A0A251SCA4"/>
<keyword evidence="1" id="KW-0812">Transmembrane</keyword>
<keyword evidence="1" id="KW-0472">Membrane</keyword>
<evidence type="ECO:0000256" key="1">
    <source>
        <dbReference type="SAM" id="Phobius"/>
    </source>
</evidence>
<accession>A0A251SCA4</accession>
<dbReference type="Proteomes" id="UP000215914">
    <property type="component" value="Chromosome 15"/>
</dbReference>
<evidence type="ECO:0000313" key="2">
    <source>
        <dbReference type="EMBL" id="OTF96278.1"/>
    </source>
</evidence>
<name>A0A251SCA4_HELAN</name>
<keyword evidence="3" id="KW-1185">Reference proteome</keyword>
<protein>
    <submittedName>
        <fullName evidence="2">Uncharacterized protein</fullName>
    </submittedName>
</protein>
<reference evidence="3" key="1">
    <citation type="journal article" date="2017" name="Nature">
        <title>The sunflower genome provides insights into oil metabolism, flowering and Asterid evolution.</title>
        <authorList>
            <person name="Badouin H."/>
            <person name="Gouzy J."/>
            <person name="Grassa C.J."/>
            <person name="Murat F."/>
            <person name="Staton S.E."/>
            <person name="Cottret L."/>
            <person name="Lelandais-Briere C."/>
            <person name="Owens G.L."/>
            <person name="Carrere S."/>
            <person name="Mayjonade B."/>
            <person name="Legrand L."/>
            <person name="Gill N."/>
            <person name="Kane N.C."/>
            <person name="Bowers J.E."/>
            <person name="Hubner S."/>
            <person name="Bellec A."/>
            <person name="Berard A."/>
            <person name="Berges H."/>
            <person name="Blanchet N."/>
            <person name="Boniface M.C."/>
            <person name="Brunel D."/>
            <person name="Catrice O."/>
            <person name="Chaidir N."/>
            <person name="Claudel C."/>
            <person name="Donnadieu C."/>
            <person name="Faraut T."/>
            <person name="Fievet G."/>
            <person name="Helmstetter N."/>
            <person name="King M."/>
            <person name="Knapp S.J."/>
            <person name="Lai Z."/>
            <person name="Le Paslier M.C."/>
            <person name="Lippi Y."/>
            <person name="Lorenzon L."/>
            <person name="Mandel J.R."/>
            <person name="Marage G."/>
            <person name="Marchand G."/>
            <person name="Marquand E."/>
            <person name="Bret-Mestries E."/>
            <person name="Morien E."/>
            <person name="Nambeesan S."/>
            <person name="Nguyen T."/>
            <person name="Pegot-Espagnet P."/>
            <person name="Pouilly N."/>
            <person name="Raftis F."/>
            <person name="Sallet E."/>
            <person name="Schiex T."/>
            <person name="Thomas J."/>
            <person name="Vandecasteele C."/>
            <person name="Vares D."/>
            <person name="Vear F."/>
            <person name="Vautrin S."/>
            <person name="Crespi M."/>
            <person name="Mangin B."/>
            <person name="Burke J.M."/>
            <person name="Salse J."/>
            <person name="Munos S."/>
            <person name="Vincourt P."/>
            <person name="Rieseberg L.H."/>
            <person name="Langlade N.B."/>
        </authorList>
    </citation>
    <scope>NUCLEOTIDE SEQUENCE [LARGE SCALE GENOMIC DNA]</scope>
    <source>
        <strain evidence="3">cv. SF193</strain>
    </source>
</reference>
<organism evidence="2 3">
    <name type="scientific">Helianthus annuus</name>
    <name type="common">Common sunflower</name>
    <dbReference type="NCBI Taxonomy" id="4232"/>
    <lineage>
        <taxon>Eukaryota</taxon>
        <taxon>Viridiplantae</taxon>
        <taxon>Streptophyta</taxon>
        <taxon>Embryophyta</taxon>
        <taxon>Tracheophyta</taxon>
        <taxon>Spermatophyta</taxon>
        <taxon>Magnoliopsida</taxon>
        <taxon>eudicotyledons</taxon>
        <taxon>Gunneridae</taxon>
        <taxon>Pentapetalae</taxon>
        <taxon>asterids</taxon>
        <taxon>campanulids</taxon>
        <taxon>Asterales</taxon>
        <taxon>Asteraceae</taxon>
        <taxon>Asteroideae</taxon>
        <taxon>Heliantheae alliance</taxon>
        <taxon>Heliantheae</taxon>
        <taxon>Helianthus</taxon>
    </lineage>
</organism>
<sequence>MVFFKKIQARTRSISSFLELVDLAGYACVKLRLNKRCYPGLLSLEGVFLFWTGYIILNSGFIYVHLLSPCELS</sequence>
<dbReference type="EMBL" id="CM007904">
    <property type="protein sequence ID" value="OTF96278.1"/>
    <property type="molecule type" value="Genomic_DNA"/>
</dbReference>
<gene>
    <name evidence="2" type="ORF">HannXRQ_Chr15g0492291</name>
</gene>
<dbReference type="InParanoid" id="A0A251SCA4"/>